<evidence type="ECO:0000313" key="1">
    <source>
        <dbReference type="EMBL" id="HAT6345735.1"/>
    </source>
</evidence>
<dbReference type="InterPro" id="IPR023168">
    <property type="entry name" value="GatB_Yqey_C_2"/>
</dbReference>
<dbReference type="InterPro" id="IPR003789">
    <property type="entry name" value="Asn/Gln_tRNA_amidoTrase-B-like"/>
</dbReference>
<accession>A0A081UV55</accession>
<dbReference type="Gene3D" id="1.10.10.410">
    <property type="match status" value="1"/>
</dbReference>
<evidence type="ECO:0000313" key="5">
    <source>
        <dbReference type="Proteomes" id="UP000859505"/>
    </source>
</evidence>
<organism evidence="1 5">
    <name type="scientific">Aeromonas hydrophila</name>
    <dbReference type="NCBI Taxonomy" id="644"/>
    <lineage>
        <taxon>Bacteria</taxon>
        <taxon>Pseudomonadati</taxon>
        <taxon>Pseudomonadota</taxon>
        <taxon>Gammaproteobacteria</taxon>
        <taxon>Aeromonadales</taxon>
        <taxon>Aeromonadaceae</taxon>
        <taxon>Aeromonas</taxon>
    </lineage>
</organism>
<dbReference type="KEGG" id="aaj:BOQ57_04125"/>
<dbReference type="InterPro" id="IPR042184">
    <property type="entry name" value="YqeY/Aim41_N"/>
</dbReference>
<dbReference type="AlphaFoldDB" id="A0A081UV55"/>
<reference evidence="4" key="3">
    <citation type="submission" date="2018-02" db="EMBL/GenBank/DDBJ databases">
        <title>Phenotypic characterization and whole genome analysis of multidrug-resistant, extended-spectrum beta-lactamase-producing bacteria isolated from dogs in Germany.</title>
        <authorList>
            <person name="Williamson C."/>
        </authorList>
    </citation>
    <scope>NUCLEOTIDE SEQUENCE [LARGE SCALE GENOMIC DNA]</scope>
    <source>
        <strain evidence="4">AFG_SD03_1510_Ahy_093</strain>
    </source>
</reference>
<reference evidence="2" key="4">
    <citation type="submission" date="2018-02" db="EMBL/GenBank/DDBJ databases">
        <authorList>
            <person name="Williamson C."/>
        </authorList>
    </citation>
    <scope>NUCLEOTIDE SEQUENCE</scope>
    <source>
        <strain evidence="2">AFG_SD03_1510_Ahy_093</strain>
    </source>
</reference>
<proteinExistence type="predicted"/>
<reference evidence="1" key="1">
    <citation type="journal article" date="2018" name="Genome Biol.">
        <title>SKESA: strategic k-mer extension for scrupulous assemblies.</title>
        <authorList>
            <person name="Souvorov A."/>
            <person name="Agarwala R."/>
            <person name="Lipman D.J."/>
        </authorList>
    </citation>
    <scope>NUCLEOTIDE SEQUENCE</scope>
    <source>
        <strain evidence="1">OLC2673_Aeromonas</strain>
    </source>
</reference>
<dbReference type="KEGG" id="ahi:VU14_18340"/>
<dbReference type="PANTHER" id="PTHR28055">
    <property type="entry name" value="ALTERED INHERITANCE OF MITOCHONDRIA PROTEIN 41, MITOCHONDRIAL"/>
    <property type="match status" value="1"/>
</dbReference>
<dbReference type="Proteomes" id="UP000253075">
    <property type="component" value="Unassembled WGS sequence"/>
</dbReference>
<sequence>MSLKDQLKDQQKLAMLAKDKARLGAIRLLMAEIKQREVDTRVELNDQDILAVVTKMVKQRRDSISQFEAAGRQDLADKESAEIVVLQEFLPQQLTAAEIAALIEQAIAESGAAVMADMGKVMAVLKPKIQGRADVGAVSAQVKTRLA</sequence>
<evidence type="ECO:0000313" key="4">
    <source>
        <dbReference type="Proteomes" id="UP000253075"/>
    </source>
</evidence>
<name>A0A081UV55_AERHY</name>
<dbReference type="Proteomes" id="UP000859505">
    <property type="component" value="Unassembled WGS sequence"/>
</dbReference>
<dbReference type="Gene3D" id="1.10.1510.10">
    <property type="entry name" value="Uncharacterised protein YqeY/AIM41 PF09424, N-terminal domain"/>
    <property type="match status" value="1"/>
</dbReference>
<dbReference type="RefSeq" id="WP_016349543.1">
    <property type="nucleotide sequence ID" value="NZ_AP022206.1"/>
</dbReference>
<reference evidence="3" key="6">
    <citation type="submission" date="2023-02" db="EMBL/GenBank/DDBJ databases">
        <title>The sequence of Aeromonas hydrophila K533.</title>
        <authorList>
            <person name="Luo X."/>
        </authorList>
    </citation>
    <scope>NUCLEOTIDE SEQUENCE</scope>
    <source>
        <strain evidence="3">K533</strain>
    </source>
</reference>
<dbReference type="EMBL" id="DACTUL010000033">
    <property type="protein sequence ID" value="HAT6345735.1"/>
    <property type="molecule type" value="Genomic_DNA"/>
</dbReference>
<dbReference type="SUPFAM" id="SSF89095">
    <property type="entry name" value="GatB/YqeY motif"/>
    <property type="match status" value="1"/>
</dbReference>
<reference evidence="2 4" key="2">
    <citation type="journal article" date="2018" name="PLoS ONE">
        <title>Phenotypic characterization and whole genome analysis of extended-spectrum beta-lactamase-producing bacteria isolated from dogs in Germany.</title>
        <authorList>
            <person name="Boehmer T."/>
            <person name="Vogler A.J."/>
            <person name="Thomas A."/>
            <person name="Sauer S."/>
            <person name="Hergenroether M."/>
            <person name="Straubinger R.K."/>
            <person name="Birdsell D."/>
            <person name="Keim P."/>
            <person name="Sahl J.W."/>
            <person name="Williamson C.H."/>
            <person name="Riehm J.M."/>
        </authorList>
    </citation>
    <scope>NUCLEOTIDE SEQUENCE [LARGE SCALE GENOMIC DNA]</scope>
    <source>
        <strain evidence="2 4">AFG_SD03_1510_Ahy_093</strain>
    </source>
</reference>
<protein>
    <submittedName>
        <fullName evidence="1">GatB/YqeY domain-containing protein</fullName>
    </submittedName>
</protein>
<gene>
    <name evidence="2" type="ORF">C6C11_16045</name>
    <name evidence="1" type="ORF">JAJ28_003515</name>
    <name evidence="3" type="ORF">PY771_17215</name>
</gene>
<dbReference type="eggNOG" id="COG1610">
    <property type="taxonomic scope" value="Bacteria"/>
</dbReference>
<dbReference type="GO" id="GO:0016884">
    <property type="term" value="F:carbon-nitrogen ligase activity, with glutamine as amido-N-donor"/>
    <property type="evidence" value="ECO:0007669"/>
    <property type="project" value="InterPro"/>
</dbReference>
<evidence type="ECO:0000313" key="3">
    <source>
        <dbReference type="EMBL" id="WEE25371.1"/>
    </source>
</evidence>
<reference evidence="1" key="5">
    <citation type="submission" date="2020-01" db="EMBL/GenBank/DDBJ databases">
        <authorList>
            <consortium name="NCBI Pathogen Detection Project"/>
        </authorList>
    </citation>
    <scope>NUCLEOTIDE SEQUENCE</scope>
    <source>
        <strain evidence="1">OLC2673_Aeromonas</strain>
    </source>
</reference>
<dbReference type="PANTHER" id="PTHR28055:SF1">
    <property type="entry name" value="ALTERED INHERITANCE OF MITOCHONDRIA PROTEIN 41, MITOCHONDRIAL"/>
    <property type="match status" value="1"/>
</dbReference>
<dbReference type="InterPro" id="IPR019004">
    <property type="entry name" value="YqeY/Aim41"/>
</dbReference>
<dbReference type="Pfam" id="PF09424">
    <property type="entry name" value="YqeY"/>
    <property type="match status" value="1"/>
</dbReference>
<evidence type="ECO:0000313" key="2">
    <source>
        <dbReference type="EMBL" id="RCF47662.1"/>
    </source>
</evidence>
<dbReference type="EMBL" id="PUTQ01000024">
    <property type="protein sequence ID" value="RCF47662.1"/>
    <property type="molecule type" value="Genomic_DNA"/>
</dbReference>
<dbReference type="Proteomes" id="UP001214666">
    <property type="component" value="Chromosome"/>
</dbReference>
<dbReference type="EMBL" id="CP118942">
    <property type="protein sequence ID" value="WEE25371.1"/>
    <property type="molecule type" value="Genomic_DNA"/>
</dbReference>